<dbReference type="Proteomes" id="UP000327143">
    <property type="component" value="Chromosome"/>
</dbReference>
<evidence type="ECO:0000256" key="1">
    <source>
        <dbReference type="SAM" id="Phobius"/>
    </source>
</evidence>
<accession>A0ABX6AFR5</accession>
<protein>
    <recommendedName>
        <fullName evidence="4">ABC transporter permease</fullName>
    </recommendedName>
</protein>
<proteinExistence type="predicted"/>
<sequence length="208" mass="22045">MLTADRGFSPLRSHLRSHHSVRSFVFMAGCAVALTWWGGQAVLFPNVSGDEPIPATGAGFIPLLLSVGVLMSTIDNMADFSHTAALPRRHVLSLHLAVAFAISAILTCLALLLSQDAAALPLALRNLLGFTGLSALSAAVLGSRLSWLFPVTQAVPAFLIGSPGARGTDAQWWEWPRAAVENGTAWTVSTVLFVTGAGLFILRTNRQS</sequence>
<gene>
    <name evidence="2" type="ORF">CP969_13405</name>
</gene>
<feature type="transmembrane region" description="Helical" evidence="1">
    <location>
        <begin position="21"/>
        <end position="39"/>
    </location>
</feature>
<dbReference type="EMBL" id="CP023700">
    <property type="protein sequence ID" value="QEU85603.1"/>
    <property type="molecule type" value="Genomic_DNA"/>
</dbReference>
<evidence type="ECO:0008006" key="4">
    <source>
        <dbReference type="Google" id="ProtNLM"/>
    </source>
</evidence>
<evidence type="ECO:0000313" key="2">
    <source>
        <dbReference type="EMBL" id="QEU85603.1"/>
    </source>
</evidence>
<keyword evidence="3" id="KW-1185">Reference proteome</keyword>
<keyword evidence="1" id="KW-0472">Membrane</keyword>
<name>A0ABX6AFR5_STRVD</name>
<evidence type="ECO:0000313" key="3">
    <source>
        <dbReference type="Proteomes" id="UP000327143"/>
    </source>
</evidence>
<feature type="transmembrane region" description="Helical" evidence="1">
    <location>
        <begin position="90"/>
        <end position="113"/>
    </location>
</feature>
<reference evidence="2 3" key="1">
    <citation type="submission" date="2017-09" db="EMBL/GenBank/DDBJ databases">
        <authorList>
            <person name="Lee N."/>
            <person name="Cho B.-K."/>
        </authorList>
    </citation>
    <scope>NUCLEOTIDE SEQUENCE [LARGE SCALE GENOMIC DNA]</scope>
    <source>
        <strain evidence="2 3">ATCC 39115</strain>
    </source>
</reference>
<organism evidence="2 3">
    <name type="scientific">Streptomyces viridosporus T7A</name>
    <dbReference type="NCBI Taxonomy" id="665577"/>
    <lineage>
        <taxon>Bacteria</taxon>
        <taxon>Bacillati</taxon>
        <taxon>Actinomycetota</taxon>
        <taxon>Actinomycetes</taxon>
        <taxon>Kitasatosporales</taxon>
        <taxon>Streptomycetaceae</taxon>
        <taxon>Streptomyces</taxon>
    </lineage>
</organism>
<feature type="transmembrane region" description="Helical" evidence="1">
    <location>
        <begin position="185"/>
        <end position="202"/>
    </location>
</feature>
<feature type="transmembrane region" description="Helical" evidence="1">
    <location>
        <begin position="59"/>
        <end position="78"/>
    </location>
</feature>
<keyword evidence="1" id="KW-0812">Transmembrane</keyword>
<keyword evidence="1" id="KW-1133">Transmembrane helix</keyword>